<comment type="function">
    <text evidence="5">Catalyzes the reversible transfer of the terminal phosphate group between ATP and AMP. Plays an important role in cellular energy homeostasis and in adenine nucleotide metabolism.</text>
</comment>
<dbReference type="EMBL" id="KT007057">
    <property type="protein sequence ID" value="AKQ05043.1"/>
    <property type="molecule type" value="Genomic_DNA"/>
</dbReference>
<evidence type="ECO:0000256" key="4">
    <source>
        <dbReference type="ARBA" id="ARBA00022777"/>
    </source>
</evidence>
<comment type="subcellular location">
    <subcellularLocation>
        <location evidence="5 7">Cytoplasm</location>
    </subcellularLocation>
</comment>
<feature type="binding site" evidence="5">
    <location>
        <begin position="59"/>
        <end position="61"/>
    </location>
    <ligand>
        <name>AMP</name>
        <dbReference type="ChEBI" id="CHEBI:456215"/>
    </ligand>
</feature>
<dbReference type="PRINTS" id="PR00094">
    <property type="entry name" value="ADENYLTKNASE"/>
</dbReference>
<dbReference type="Gene3D" id="3.40.50.300">
    <property type="entry name" value="P-loop containing nucleotide triphosphate hydrolases"/>
    <property type="match status" value="1"/>
</dbReference>
<dbReference type="NCBIfam" id="NF011100">
    <property type="entry name" value="PRK14527.1"/>
    <property type="match status" value="1"/>
</dbReference>
<dbReference type="EC" id="2.7.4.3" evidence="5 7"/>
<dbReference type="GO" id="GO:0044209">
    <property type="term" value="P:AMP salvage"/>
    <property type="evidence" value="ECO:0007669"/>
    <property type="project" value="UniProtKB-UniRule"/>
</dbReference>
<dbReference type="HAMAP" id="MF_00235">
    <property type="entry name" value="Adenylate_kinase_Adk"/>
    <property type="match status" value="1"/>
</dbReference>
<feature type="binding site" evidence="5">
    <location>
        <position position="127"/>
    </location>
    <ligand>
        <name>ATP</name>
        <dbReference type="ChEBI" id="CHEBI:30616"/>
    </ligand>
</feature>
<feature type="binding site" evidence="5">
    <location>
        <begin position="12"/>
        <end position="17"/>
    </location>
    <ligand>
        <name>ATP</name>
        <dbReference type="ChEBI" id="CHEBI:30616"/>
    </ligand>
</feature>
<accession>A0A0H4TAN7</accession>
<dbReference type="NCBIfam" id="NF001381">
    <property type="entry name" value="PRK00279.1-3"/>
    <property type="match status" value="1"/>
</dbReference>
<feature type="binding site" evidence="5">
    <location>
        <position position="94"/>
    </location>
    <ligand>
        <name>AMP</name>
        <dbReference type="ChEBI" id="CHEBI:456215"/>
    </ligand>
</feature>
<sequence>MGKRLLILGPPGAGKGTQAVVLCRAIGVPHVSTGEMLRDHVGRGTELGARAKAIMESGDLVPDDIVIAMVRERLGAADAACGFLLDGFPRTRAQAEALDGVLGDAGLDAVIVVEVPEDEIVERMLLRGRSDDTEDTVRTRLAVYREQTAPLISLYTERGVVRPVDGLGSVEDVLARIVGVLAS</sequence>
<feature type="binding site" evidence="5">
    <location>
        <position position="168"/>
    </location>
    <ligand>
        <name>ATP</name>
        <dbReference type="ChEBI" id="CHEBI:30616"/>
    </ligand>
</feature>
<evidence type="ECO:0000256" key="1">
    <source>
        <dbReference type="ARBA" id="ARBA00022679"/>
    </source>
</evidence>
<feature type="binding site" evidence="5">
    <location>
        <position position="38"/>
    </location>
    <ligand>
        <name>AMP</name>
        <dbReference type="ChEBI" id="CHEBI:456215"/>
    </ligand>
</feature>
<gene>
    <name evidence="5" type="primary">adk</name>
</gene>
<organism evidence="8">
    <name type="scientific">uncultured actinobacterium Rifle_16ft_4_minimus_9892</name>
    <dbReference type="NCBI Taxonomy" id="1665150"/>
    <lineage>
        <taxon>Bacteria</taxon>
        <taxon>Bacillati</taxon>
        <taxon>Actinomycetota</taxon>
        <taxon>Actinomycetes</taxon>
        <taxon>marine Actinobacteria clade</taxon>
        <taxon>environmental samples</taxon>
    </lineage>
</organism>
<feature type="binding site" evidence="5">
    <location>
        <begin position="87"/>
        <end position="90"/>
    </location>
    <ligand>
        <name>AMP</name>
        <dbReference type="ChEBI" id="CHEBI:456215"/>
    </ligand>
</feature>
<dbReference type="CDD" id="cd01428">
    <property type="entry name" value="ADK"/>
    <property type="match status" value="1"/>
</dbReference>
<dbReference type="UniPathway" id="UPA00588">
    <property type="reaction ID" value="UER00649"/>
</dbReference>
<dbReference type="GO" id="GO:0005524">
    <property type="term" value="F:ATP binding"/>
    <property type="evidence" value="ECO:0007669"/>
    <property type="project" value="UniProtKB-UniRule"/>
</dbReference>
<feature type="binding site" evidence="5">
    <location>
        <position position="33"/>
    </location>
    <ligand>
        <name>AMP</name>
        <dbReference type="ChEBI" id="CHEBI:456215"/>
    </ligand>
</feature>
<evidence type="ECO:0000256" key="7">
    <source>
        <dbReference type="RuleBase" id="RU003331"/>
    </source>
</evidence>
<protein>
    <recommendedName>
        <fullName evidence="5 7">Adenylate kinase</fullName>
        <shortName evidence="5">AK</shortName>
        <ecNumber evidence="5 7">2.7.4.3</ecNumber>
    </recommendedName>
    <alternativeName>
        <fullName evidence="5">ATP-AMP transphosphorylase</fullName>
    </alternativeName>
    <alternativeName>
        <fullName evidence="5">ATP:AMP phosphotransferase</fullName>
    </alternativeName>
    <alternativeName>
        <fullName evidence="5">Adenylate monophosphate kinase</fullName>
    </alternativeName>
</protein>
<dbReference type="PANTHER" id="PTHR23359">
    <property type="entry name" value="NUCLEOTIDE KINASE"/>
    <property type="match status" value="1"/>
</dbReference>
<keyword evidence="4 5" id="KW-0418">Kinase</keyword>
<evidence type="ECO:0000256" key="6">
    <source>
        <dbReference type="RuleBase" id="RU003330"/>
    </source>
</evidence>
<dbReference type="PROSITE" id="PS00113">
    <property type="entry name" value="ADENYLATE_KINASE"/>
    <property type="match status" value="1"/>
</dbReference>
<dbReference type="InterPro" id="IPR027417">
    <property type="entry name" value="P-loop_NTPase"/>
</dbReference>
<dbReference type="InterPro" id="IPR000850">
    <property type="entry name" value="Adenylat/UMP-CMP_kin"/>
</dbReference>
<comment type="similarity">
    <text evidence="5 6">Belongs to the adenylate kinase family.</text>
</comment>
<feature type="binding site" evidence="5">
    <location>
        <position position="129"/>
    </location>
    <ligand>
        <name>AMP</name>
        <dbReference type="ChEBI" id="CHEBI:456215"/>
    </ligand>
</feature>
<keyword evidence="2 5" id="KW-0545">Nucleotide biosynthesis</keyword>
<comment type="caution">
    <text evidence="5">Lacks conserved residue(s) required for the propagation of feature annotation.</text>
</comment>
<evidence type="ECO:0000256" key="2">
    <source>
        <dbReference type="ARBA" id="ARBA00022727"/>
    </source>
</evidence>
<comment type="domain">
    <text evidence="5">Consists of three domains, a large central CORE domain and two small peripheral domains, NMPbind and LID, which undergo movements during catalysis. The LID domain closes over the site of phosphoryl transfer upon ATP binding. Assembling and dissambling the active center during each catalytic cycle provides an effective means to prevent ATP hydrolysis.</text>
</comment>
<feature type="region of interest" description="NMP" evidence="5">
    <location>
        <begin position="32"/>
        <end position="61"/>
    </location>
</feature>
<comment type="catalytic activity">
    <reaction evidence="5 7">
        <text>AMP + ATP = 2 ADP</text>
        <dbReference type="Rhea" id="RHEA:12973"/>
        <dbReference type="ChEBI" id="CHEBI:30616"/>
        <dbReference type="ChEBI" id="CHEBI:456215"/>
        <dbReference type="ChEBI" id="CHEBI:456216"/>
        <dbReference type="EC" id="2.7.4.3"/>
    </reaction>
</comment>
<evidence type="ECO:0000256" key="5">
    <source>
        <dbReference type="HAMAP-Rule" id="MF_00235"/>
    </source>
</evidence>
<feature type="binding site" evidence="5">
    <location>
        <position position="140"/>
    </location>
    <ligand>
        <name>AMP</name>
        <dbReference type="ChEBI" id="CHEBI:456215"/>
    </ligand>
</feature>
<dbReference type="AlphaFoldDB" id="A0A0H4TAN7"/>
<name>A0A0H4TAN7_9ACTN</name>
<reference evidence="8" key="1">
    <citation type="journal article" date="2015" name="ISME J.">
        <title>Aquifer environment selects for microbial species cohorts in sediment and groundwater.</title>
        <authorList>
            <person name="Hug L.A."/>
            <person name="Thomas B.C."/>
            <person name="Brown C.T."/>
            <person name="Frischkorn K.R."/>
            <person name="Williams K.H."/>
            <person name="Tringe S.G."/>
            <person name="Banfield J.F."/>
        </authorList>
    </citation>
    <scope>NUCLEOTIDE SEQUENCE</scope>
</reference>
<evidence type="ECO:0000313" key="8">
    <source>
        <dbReference type="EMBL" id="AKQ05043.1"/>
    </source>
</evidence>
<keyword evidence="1 5" id="KW-0808">Transferase</keyword>
<keyword evidence="5" id="KW-0963">Cytoplasm</keyword>
<comment type="subunit">
    <text evidence="5 7">Monomer.</text>
</comment>
<dbReference type="GO" id="GO:0004017">
    <property type="term" value="F:AMP kinase activity"/>
    <property type="evidence" value="ECO:0007669"/>
    <property type="project" value="UniProtKB-UniRule"/>
</dbReference>
<proteinExistence type="inferred from homology"/>
<dbReference type="InterPro" id="IPR033690">
    <property type="entry name" value="Adenylat_kinase_CS"/>
</dbReference>
<dbReference type="NCBIfam" id="NF011104">
    <property type="entry name" value="PRK14531.1"/>
    <property type="match status" value="1"/>
</dbReference>
<dbReference type="Pfam" id="PF00406">
    <property type="entry name" value="ADK"/>
    <property type="match status" value="1"/>
</dbReference>
<comment type="pathway">
    <text evidence="5">Purine metabolism; AMP biosynthesis via salvage pathway; AMP from ADP: step 1/1.</text>
</comment>
<keyword evidence="3 5" id="KW-0547">Nucleotide-binding</keyword>
<evidence type="ECO:0000256" key="3">
    <source>
        <dbReference type="ARBA" id="ARBA00022741"/>
    </source>
</evidence>
<dbReference type="GO" id="GO:0005737">
    <property type="term" value="C:cytoplasm"/>
    <property type="evidence" value="ECO:0007669"/>
    <property type="project" value="UniProtKB-SubCell"/>
</dbReference>
<dbReference type="NCBIfam" id="NF011105">
    <property type="entry name" value="PRK14532.1"/>
    <property type="match status" value="1"/>
</dbReference>
<keyword evidence="5 7" id="KW-0067">ATP-binding</keyword>
<dbReference type="SUPFAM" id="SSF52540">
    <property type="entry name" value="P-loop containing nucleoside triphosphate hydrolases"/>
    <property type="match status" value="1"/>
</dbReference>